<organism evidence="1 2">
    <name type="scientific">Gossypium aridum</name>
    <name type="common">American cotton</name>
    <name type="synonym">Erioxylum aridum</name>
    <dbReference type="NCBI Taxonomy" id="34290"/>
    <lineage>
        <taxon>Eukaryota</taxon>
        <taxon>Viridiplantae</taxon>
        <taxon>Streptophyta</taxon>
        <taxon>Embryophyta</taxon>
        <taxon>Tracheophyta</taxon>
        <taxon>Spermatophyta</taxon>
        <taxon>Magnoliopsida</taxon>
        <taxon>eudicotyledons</taxon>
        <taxon>Gunneridae</taxon>
        <taxon>Pentapetalae</taxon>
        <taxon>rosids</taxon>
        <taxon>malvids</taxon>
        <taxon>Malvales</taxon>
        <taxon>Malvaceae</taxon>
        <taxon>Malvoideae</taxon>
        <taxon>Gossypium</taxon>
    </lineage>
</organism>
<name>A0A7J8Y8A5_GOSAI</name>
<reference evidence="1 2" key="1">
    <citation type="journal article" date="2019" name="Genome Biol. Evol.">
        <title>Insights into the evolution of the New World diploid cottons (Gossypium, subgenus Houzingenia) based on genome sequencing.</title>
        <authorList>
            <person name="Grover C.E."/>
            <person name="Arick M.A. 2nd"/>
            <person name="Thrash A."/>
            <person name="Conover J.L."/>
            <person name="Sanders W.S."/>
            <person name="Peterson D.G."/>
            <person name="Frelichowski J.E."/>
            <person name="Scheffler J.A."/>
            <person name="Scheffler B.E."/>
            <person name="Wendel J.F."/>
        </authorList>
    </citation>
    <scope>NUCLEOTIDE SEQUENCE [LARGE SCALE GENOMIC DNA]</scope>
    <source>
        <strain evidence="1">185</strain>
        <tissue evidence="1">Leaf</tissue>
    </source>
</reference>
<proteinExistence type="predicted"/>
<evidence type="ECO:0000313" key="2">
    <source>
        <dbReference type="Proteomes" id="UP000593577"/>
    </source>
</evidence>
<dbReference type="AlphaFoldDB" id="A0A7J8Y8A5"/>
<keyword evidence="2" id="KW-1185">Reference proteome</keyword>
<gene>
    <name evidence="1" type="ORF">Goari_002420</name>
</gene>
<sequence>MICHTTIDPPIRFLMSQPMKTSTSTLIIVSISSSFPTPPPTWPH</sequence>
<accession>A0A7J8Y8A5</accession>
<dbReference type="Proteomes" id="UP000593577">
    <property type="component" value="Unassembled WGS sequence"/>
</dbReference>
<protein>
    <submittedName>
        <fullName evidence="1">Uncharacterized protein</fullName>
    </submittedName>
</protein>
<evidence type="ECO:0000313" key="1">
    <source>
        <dbReference type="EMBL" id="MBA0695821.1"/>
    </source>
</evidence>
<comment type="caution">
    <text evidence="1">The sequence shown here is derived from an EMBL/GenBank/DDBJ whole genome shotgun (WGS) entry which is preliminary data.</text>
</comment>
<dbReference type="EMBL" id="JABFAA010000011">
    <property type="protein sequence ID" value="MBA0695821.1"/>
    <property type="molecule type" value="Genomic_DNA"/>
</dbReference>